<dbReference type="InterPro" id="IPR036388">
    <property type="entry name" value="WH-like_DNA-bd_sf"/>
</dbReference>
<evidence type="ECO:0000256" key="3">
    <source>
        <dbReference type="ARBA" id="ARBA00023082"/>
    </source>
</evidence>
<evidence type="ECO:0000256" key="4">
    <source>
        <dbReference type="ARBA" id="ARBA00023163"/>
    </source>
</evidence>
<accession>A0A3E5F6E9</accession>
<name>A0A3E5F6E9_BACUN</name>
<dbReference type="GO" id="GO:0003677">
    <property type="term" value="F:DNA binding"/>
    <property type="evidence" value="ECO:0007669"/>
    <property type="project" value="InterPro"/>
</dbReference>
<comment type="similarity">
    <text evidence="1">Belongs to the sigma-70 factor family. ECF subfamily.</text>
</comment>
<dbReference type="Proteomes" id="UP000260759">
    <property type="component" value="Unassembled WGS sequence"/>
</dbReference>
<dbReference type="GO" id="GO:0016987">
    <property type="term" value="F:sigma factor activity"/>
    <property type="evidence" value="ECO:0007669"/>
    <property type="project" value="UniProtKB-KW"/>
</dbReference>
<comment type="caution">
    <text evidence="7">The sequence shown here is derived from an EMBL/GenBank/DDBJ whole genome shotgun (WGS) entry which is preliminary data.</text>
</comment>
<dbReference type="Pfam" id="PF08281">
    <property type="entry name" value="Sigma70_r4_2"/>
    <property type="match status" value="1"/>
</dbReference>
<organism evidence="7 8">
    <name type="scientific">Bacteroides uniformis</name>
    <dbReference type="NCBI Taxonomy" id="820"/>
    <lineage>
        <taxon>Bacteria</taxon>
        <taxon>Pseudomonadati</taxon>
        <taxon>Bacteroidota</taxon>
        <taxon>Bacteroidia</taxon>
        <taxon>Bacteroidales</taxon>
        <taxon>Bacteroidaceae</taxon>
        <taxon>Bacteroides</taxon>
    </lineage>
</organism>
<dbReference type="GO" id="GO:0006352">
    <property type="term" value="P:DNA-templated transcription initiation"/>
    <property type="evidence" value="ECO:0007669"/>
    <property type="project" value="InterPro"/>
</dbReference>
<dbReference type="PANTHER" id="PTHR43133">
    <property type="entry name" value="RNA POLYMERASE ECF-TYPE SIGMA FACTO"/>
    <property type="match status" value="1"/>
</dbReference>
<evidence type="ECO:0000259" key="6">
    <source>
        <dbReference type="Pfam" id="PF08281"/>
    </source>
</evidence>
<gene>
    <name evidence="7" type="ORF">DXB37_00940</name>
</gene>
<dbReference type="RefSeq" id="WP_117599311.1">
    <property type="nucleotide sequence ID" value="NZ_QSVA01000001.1"/>
</dbReference>
<dbReference type="EMBL" id="QSVA01000001">
    <property type="protein sequence ID" value="RGN97462.1"/>
    <property type="molecule type" value="Genomic_DNA"/>
</dbReference>
<dbReference type="Gene3D" id="1.10.1740.10">
    <property type="match status" value="1"/>
</dbReference>
<feature type="domain" description="RNA polymerase sigma factor 70 region 4 type 2" evidence="6">
    <location>
        <begin position="119"/>
        <end position="168"/>
    </location>
</feature>
<dbReference type="InterPro" id="IPR014327">
    <property type="entry name" value="RNA_pol_sigma70_bacteroid"/>
</dbReference>
<dbReference type="AlphaFoldDB" id="A0A3E5F6E9"/>
<proteinExistence type="inferred from homology"/>
<feature type="domain" description="RNA polymerase sigma-70 region 2" evidence="5">
    <location>
        <begin position="14"/>
        <end position="78"/>
    </location>
</feature>
<dbReference type="InterPro" id="IPR014284">
    <property type="entry name" value="RNA_pol_sigma-70_dom"/>
</dbReference>
<dbReference type="InterPro" id="IPR039425">
    <property type="entry name" value="RNA_pol_sigma-70-like"/>
</dbReference>
<keyword evidence="4" id="KW-0804">Transcription</keyword>
<dbReference type="InterPro" id="IPR013324">
    <property type="entry name" value="RNA_pol_sigma_r3/r4-like"/>
</dbReference>
<dbReference type="CDD" id="cd06171">
    <property type="entry name" value="Sigma70_r4"/>
    <property type="match status" value="1"/>
</dbReference>
<dbReference type="InterPro" id="IPR007627">
    <property type="entry name" value="RNA_pol_sigma70_r2"/>
</dbReference>
<dbReference type="SUPFAM" id="SSF88659">
    <property type="entry name" value="Sigma3 and sigma4 domains of RNA polymerase sigma factors"/>
    <property type="match status" value="1"/>
</dbReference>
<dbReference type="PANTHER" id="PTHR43133:SF46">
    <property type="entry name" value="RNA POLYMERASE SIGMA-70 FACTOR ECF SUBFAMILY"/>
    <property type="match status" value="1"/>
</dbReference>
<evidence type="ECO:0000256" key="1">
    <source>
        <dbReference type="ARBA" id="ARBA00010641"/>
    </source>
</evidence>
<evidence type="ECO:0000259" key="5">
    <source>
        <dbReference type="Pfam" id="PF04542"/>
    </source>
</evidence>
<evidence type="ECO:0000313" key="7">
    <source>
        <dbReference type="EMBL" id="RGN97462.1"/>
    </source>
</evidence>
<dbReference type="SUPFAM" id="SSF88946">
    <property type="entry name" value="Sigma2 domain of RNA polymerase sigma factors"/>
    <property type="match status" value="1"/>
</dbReference>
<evidence type="ECO:0000313" key="8">
    <source>
        <dbReference type="Proteomes" id="UP000260759"/>
    </source>
</evidence>
<dbReference type="Pfam" id="PF04542">
    <property type="entry name" value="Sigma70_r2"/>
    <property type="match status" value="1"/>
</dbReference>
<dbReference type="InterPro" id="IPR013325">
    <property type="entry name" value="RNA_pol_sigma_r2"/>
</dbReference>
<sequence>MSLQVEHMLAFNKLYTEYSRRFIRFARSYVQTDEEAEDIVNDSFMYYWENRATIDNSNLAAYLLTMVKHRCLNHLKRQVLEEQIKSDFYFLEEWELQLKITSLEVCNPNMLMSHEIQALVQRALAALPVQTREVLLRSRYHSQSNKEIAAALGISVKAVEYHITKALRVLRVVLKDYFPFWLLMCSYWLDEMSCWH</sequence>
<evidence type="ECO:0000256" key="2">
    <source>
        <dbReference type="ARBA" id="ARBA00023015"/>
    </source>
</evidence>
<keyword evidence="3" id="KW-0731">Sigma factor</keyword>
<dbReference type="NCBIfam" id="TIGR02985">
    <property type="entry name" value="Sig70_bacteroi1"/>
    <property type="match status" value="1"/>
</dbReference>
<reference evidence="7 8" key="1">
    <citation type="submission" date="2018-08" db="EMBL/GenBank/DDBJ databases">
        <title>A genome reference for cultivated species of the human gut microbiota.</title>
        <authorList>
            <person name="Zou Y."/>
            <person name="Xue W."/>
            <person name="Luo G."/>
        </authorList>
    </citation>
    <scope>NUCLEOTIDE SEQUENCE [LARGE SCALE GENOMIC DNA]</scope>
    <source>
        <strain evidence="7 8">OM03-4</strain>
    </source>
</reference>
<keyword evidence="2" id="KW-0805">Transcription regulation</keyword>
<dbReference type="InterPro" id="IPR013249">
    <property type="entry name" value="RNA_pol_sigma70_r4_t2"/>
</dbReference>
<dbReference type="NCBIfam" id="TIGR02937">
    <property type="entry name" value="sigma70-ECF"/>
    <property type="match status" value="1"/>
</dbReference>
<protein>
    <submittedName>
        <fullName evidence="7">RNA polymerase sigma-70 factor</fullName>
    </submittedName>
</protein>
<dbReference type="Gene3D" id="1.10.10.10">
    <property type="entry name" value="Winged helix-like DNA-binding domain superfamily/Winged helix DNA-binding domain"/>
    <property type="match status" value="1"/>
</dbReference>